<proteinExistence type="predicted"/>
<dbReference type="EMBL" id="OA885335">
    <property type="protein sequence ID" value="CAD7281932.1"/>
    <property type="molecule type" value="Genomic_DNA"/>
</dbReference>
<evidence type="ECO:0000313" key="3">
    <source>
        <dbReference type="Proteomes" id="UP000678499"/>
    </source>
</evidence>
<feature type="compositionally biased region" description="Low complexity" evidence="1">
    <location>
        <begin position="11"/>
        <end position="27"/>
    </location>
</feature>
<feature type="compositionally biased region" description="Acidic residues" evidence="1">
    <location>
        <begin position="236"/>
        <end position="246"/>
    </location>
</feature>
<reference evidence="2" key="1">
    <citation type="submission" date="2020-11" db="EMBL/GenBank/DDBJ databases">
        <authorList>
            <person name="Tran Van P."/>
        </authorList>
    </citation>
    <scope>NUCLEOTIDE SEQUENCE</scope>
</reference>
<protein>
    <submittedName>
        <fullName evidence="2">Uncharacterized protein</fullName>
    </submittedName>
</protein>
<feature type="compositionally biased region" description="Polar residues" evidence="1">
    <location>
        <begin position="198"/>
        <end position="218"/>
    </location>
</feature>
<feature type="compositionally biased region" description="Low complexity" evidence="1">
    <location>
        <begin position="129"/>
        <end position="145"/>
    </location>
</feature>
<dbReference type="Proteomes" id="UP000678499">
    <property type="component" value="Unassembled WGS sequence"/>
</dbReference>
<sequence>MEPDDDPCKTPPAACSSTKSSPSSSSIHPEKEPSLKSSSTEDLPSGGESPQKSKEKTRSFIRKVDDKVSKWQQKLVCNLEHKLDRVKSMQTGSKFKSRRLTMNPSHHRRVRGSSDGDAMTSYSAVRTESQSSSSDTSVSVVPTPSLRLKEPSQEPPGEPSSSPADGETRTNETEQPIPEPPPRGQKMFSGLPRHMRSQRSGSITLAMLRSSQPSLRSNSFKRRRRLTSEKLSEDRSFDDDDDDEAADTVSLLLADEHDSNVDNGSEPEAVINSPVIKSSFKLCRNSFTRRYFANLLHLRSSSPSL</sequence>
<evidence type="ECO:0000256" key="1">
    <source>
        <dbReference type="SAM" id="MobiDB-lite"/>
    </source>
</evidence>
<keyword evidence="3" id="KW-1185">Reference proteome</keyword>
<dbReference type="AlphaFoldDB" id="A0A7R9GIR4"/>
<feature type="compositionally biased region" description="Basic and acidic residues" evidence="1">
    <location>
        <begin position="226"/>
        <end position="235"/>
    </location>
</feature>
<feature type="compositionally biased region" description="Basic residues" evidence="1">
    <location>
        <begin position="95"/>
        <end position="111"/>
    </location>
</feature>
<feature type="compositionally biased region" description="Basic and acidic residues" evidence="1">
    <location>
        <begin position="51"/>
        <end position="69"/>
    </location>
</feature>
<feature type="region of interest" description="Disordered" evidence="1">
    <location>
        <begin position="1"/>
        <end position="268"/>
    </location>
</feature>
<evidence type="ECO:0000313" key="2">
    <source>
        <dbReference type="EMBL" id="CAD7281932.1"/>
    </source>
</evidence>
<gene>
    <name evidence="2" type="ORF">NMOB1V02_LOCUS9566</name>
</gene>
<dbReference type="EMBL" id="CAJPEX010003298">
    <property type="protein sequence ID" value="CAG0922084.1"/>
    <property type="molecule type" value="Genomic_DNA"/>
</dbReference>
<name>A0A7R9GIR4_9CRUS</name>
<accession>A0A7R9GIR4</accession>
<organism evidence="2">
    <name type="scientific">Notodromas monacha</name>
    <dbReference type="NCBI Taxonomy" id="399045"/>
    <lineage>
        <taxon>Eukaryota</taxon>
        <taxon>Metazoa</taxon>
        <taxon>Ecdysozoa</taxon>
        <taxon>Arthropoda</taxon>
        <taxon>Crustacea</taxon>
        <taxon>Oligostraca</taxon>
        <taxon>Ostracoda</taxon>
        <taxon>Podocopa</taxon>
        <taxon>Podocopida</taxon>
        <taxon>Cypridocopina</taxon>
        <taxon>Cypridoidea</taxon>
        <taxon>Cyprididae</taxon>
        <taxon>Notodromas</taxon>
    </lineage>
</organism>